<keyword evidence="4 5" id="KW-0349">Heme</keyword>
<comment type="similarity">
    <text evidence="5">Belongs to the cytochrome P450 family.</text>
</comment>
<reference evidence="6" key="1">
    <citation type="journal article" date="2022" name="IScience">
        <title>Evolution of zygomycete secretomes and the origins of terrestrial fungal ecologies.</title>
        <authorList>
            <person name="Chang Y."/>
            <person name="Wang Y."/>
            <person name="Mondo S."/>
            <person name="Ahrendt S."/>
            <person name="Andreopoulos W."/>
            <person name="Barry K."/>
            <person name="Beard J."/>
            <person name="Benny G.L."/>
            <person name="Blankenship S."/>
            <person name="Bonito G."/>
            <person name="Cuomo C."/>
            <person name="Desiro A."/>
            <person name="Gervers K.A."/>
            <person name="Hundley H."/>
            <person name="Kuo A."/>
            <person name="LaButti K."/>
            <person name="Lang B.F."/>
            <person name="Lipzen A."/>
            <person name="O'Donnell K."/>
            <person name="Pangilinan J."/>
            <person name="Reynolds N."/>
            <person name="Sandor L."/>
            <person name="Smith M.E."/>
            <person name="Tsang A."/>
            <person name="Grigoriev I.V."/>
            <person name="Stajich J.E."/>
            <person name="Spatafora J.W."/>
        </authorList>
    </citation>
    <scope>NUCLEOTIDE SEQUENCE</scope>
    <source>
        <strain evidence="6">RSA 2281</strain>
    </source>
</reference>
<dbReference type="GO" id="GO:0004497">
    <property type="term" value="F:monooxygenase activity"/>
    <property type="evidence" value="ECO:0007669"/>
    <property type="project" value="UniProtKB-KW"/>
</dbReference>
<dbReference type="PANTHER" id="PTHR46300:SF11">
    <property type="entry name" value="OXIDOREDUCTASE, PUTATIVE-RELATED"/>
    <property type="match status" value="1"/>
</dbReference>
<dbReference type="Gene3D" id="1.10.630.10">
    <property type="entry name" value="Cytochrome P450"/>
    <property type="match status" value="1"/>
</dbReference>
<dbReference type="PRINTS" id="PR00463">
    <property type="entry name" value="EP450I"/>
</dbReference>
<dbReference type="PROSITE" id="PS00086">
    <property type="entry name" value="CYTOCHROME_P450"/>
    <property type="match status" value="1"/>
</dbReference>
<dbReference type="Proteomes" id="UP001209540">
    <property type="component" value="Unassembled WGS sequence"/>
</dbReference>
<keyword evidence="3 4" id="KW-0408">Iron</keyword>
<comment type="cofactor">
    <cofactor evidence="4">
        <name>heme</name>
        <dbReference type="ChEBI" id="CHEBI:30413"/>
    </cofactor>
</comment>
<name>A0AAD5PEH0_9FUNG</name>
<proteinExistence type="inferred from homology"/>
<evidence type="ECO:0000256" key="5">
    <source>
        <dbReference type="RuleBase" id="RU000461"/>
    </source>
</evidence>
<reference evidence="6" key="2">
    <citation type="submission" date="2023-02" db="EMBL/GenBank/DDBJ databases">
        <authorList>
            <consortium name="DOE Joint Genome Institute"/>
            <person name="Mondo S.J."/>
            <person name="Chang Y."/>
            <person name="Wang Y."/>
            <person name="Ahrendt S."/>
            <person name="Andreopoulos W."/>
            <person name="Barry K."/>
            <person name="Beard J."/>
            <person name="Benny G.L."/>
            <person name="Blankenship S."/>
            <person name="Bonito G."/>
            <person name="Cuomo C."/>
            <person name="Desiro A."/>
            <person name="Gervers K.A."/>
            <person name="Hundley H."/>
            <person name="Kuo A."/>
            <person name="LaButti K."/>
            <person name="Lang B.F."/>
            <person name="Lipzen A."/>
            <person name="O'Donnell K."/>
            <person name="Pangilinan J."/>
            <person name="Reynolds N."/>
            <person name="Sandor L."/>
            <person name="Smith M.W."/>
            <person name="Tsang A."/>
            <person name="Grigoriev I.V."/>
            <person name="Stajich J.E."/>
            <person name="Spatafora J.W."/>
        </authorList>
    </citation>
    <scope>NUCLEOTIDE SEQUENCE</scope>
    <source>
        <strain evidence="6">RSA 2281</strain>
    </source>
</reference>
<keyword evidence="1 4" id="KW-0479">Metal-binding</keyword>
<gene>
    <name evidence="6" type="ORF">BDA99DRAFT_508412</name>
</gene>
<evidence type="ECO:0000313" key="6">
    <source>
        <dbReference type="EMBL" id="KAI9264099.1"/>
    </source>
</evidence>
<dbReference type="AlphaFoldDB" id="A0AAD5PEH0"/>
<evidence type="ECO:0000256" key="3">
    <source>
        <dbReference type="ARBA" id="ARBA00023004"/>
    </source>
</evidence>
<dbReference type="InterPro" id="IPR050364">
    <property type="entry name" value="Cytochrome_P450_fung"/>
</dbReference>
<feature type="binding site" description="axial binding residue" evidence="4">
    <location>
        <position position="466"/>
    </location>
    <ligand>
        <name>heme</name>
        <dbReference type="ChEBI" id="CHEBI:30413"/>
    </ligand>
    <ligandPart>
        <name>Fe</name>
        <dbReference type="ChEBI" id="CHEBI:18248"/>
    </ligandPart>
</feature>
<dbReference type="InterPro" id="IPR036396">
    <property type="entry name" value="Cyt_P450_sf"/>
</dbReference>
<dbReference type="SUPFAM" id="SSF48264">
    <property type="entry name" value="Cytochrome P450"/>
    <property type="match status" value="1"/>
</dbReference>
<sequence length="531" mass="59947">MDLQRDASDLYKAILKNTTPGNNNATIAAVLSLGACAWLLLRSSHSASSSKAIDGSKEIPEPKGGLPYLGHMFALGNQPVTQLNQWHEELGPIYSIRMGVKQWVFVNDPYLAHEIFNVNGRFTADRPHTTFFMDHYALGGKGIAGANPSLLWKRTRAAAFQILSPKNRPMFEKLHVPEADMLIENLLEATEKEGSVNVTPLLQFTTVNVIIATCFGKRAESRDDQIFKDITELVHEASFRASAPEELSSYLPIWTILDILFQKKKKMRGFIERRNHAIQRLVDEALENNVDCFAKSLFEQEGLGHDPENILVTLSDSALAGSETSATMLSWSMVILCRYPEIQKILRDEVDQFIRTHGRLPTFDDRDSLPYSNSVQKECMRFMPITHLGLPHETNQEIVCHGYRIPKGTTVFCNMQSMHRNATFYTEPSTFIPDRFLNDSKPMYASANSRPEGRDQFNFGWGRRTCPGAFLAELEIFNVYVRLFSKCIIEPVKNETGVPIYPDLDKFDQSAIVSVPNNPVVRVIKRTDALI</sequence>
<dbReference type="GO" id="GO:0016705">
    <property type="term" value="F:oxidoreductase activity, acting on paired donors, with incorporation or reduction of molecular oxygen"/>
    <property type="evidence" value="ECO:0007669"/>
    <property type="project" value="InterPro"/>
</dbReference>
<evidence type="ECO:0000256" key="4">
    <source>
        <dbReference type="PIRSR" id="PIRSR602401-1"/>
    </source>
</evidence>
<dbReference type="Pfam" id="PF00067">
    <property type="entry name" value="p450"/>
    <property type="match status" value="1"/>
</dbReference>
<dbReference type="GO" id="GO:0020037">
    <property type="term" value="F:heme binding"/>
    <property type="evidence" value="ECO:0007669"/>
    <property type="project" value="InterPro"/>
</dbReference>
<evidence type="ECO:0000256" key="2">
    <source>
        <dbReference type="ARBA" id="ARBA00023002"/>
    </source>
</evidence>
<dbReference type="InterPro" id="IPR017972">
    <property type="entry name" value="Cyt_P450_CS"/>
</dbReference>
<dbReference type="PANTHER" id="PTHR46300">
    <property type="entry name" value="P450, PUTATIVE (EUROFUNG)-RELATED-RELATED"/>
    <property type="match status" value="1"/>
</dbReference>
<organism evidence="6 7">
    <name type="scientific">Phascolomyces articulosus</name>
    <dbReference type="NCBI Taxonomy" id="60185"/>
    <lineage>
        <taxon>Eukaryota</taxon>
        <taxon>Fungi</taxon>
        <taxon>Fungi incertae sedis</taxon>
        <taxon>Mucoromycota</taxon>
        <taxon>Mucoromycotina</taxon>
        <taxon>Mucoromycetes</taxon>
        <taxon>Mucorales</taxon>
        <taxon>Lichtheimiaceae</taxon>
        <taxon>Phascolomyces</taxon>
    </lineage>
</organism>
<dbReference type="InterPro" id="IPR002401">
    <property type="entry name" value="Cyt_P450_E_grp-I"/>
</dbReference>
<keyword evidence="5" id="KW-0503">Monooxygenase</keyword>
<evidence type="ECO:0000256" key="1">
    <source>
        <dbReference type="ARBA" id="ARBA00022723"/>
    </source>
</evidence>
<accession>A0AAD5PEH0</accession>
<dbReference type="PRINTS" id="PR00385">
    <property type="entry name" value="P450"/>
</dbReference>
<protein>
    <submittedName>
        <fullName evidence="6">Cytochrome P450</fullName>
    </submittedName>
</protein>
<comment type="caution">
    <text evidence="6">The sequence shown here is derived from an EMBL/GenBank/DDBJ whole genome shotgun (WGS) entry which is preliminary data.</text>
</comment>
<keyword evidence="7" id="KW-1185">Reference proteome</keyword>
<keyword evidence="2 5" id="KW-0560">Oxidoreductase</keyword>
<evidence type="ECO:0000313" key="7">
    <source>
        <dbReference type="Proteomes" id="UP001209540"/>
    </source>
</evidence>
<dbReference type="EMBL" id="JAIXMP010000012">
    <property type="protein sequence ID" value="KAI9264099.1"/>
    <property type="molecule type" value="Genomic_DNA"/>
</dbReference>
<dbReference type="InterPro" id="IPR001128">
    <property type="entry name" value="Cyt_P450"/>
</dbReference>
<dbReference type="GO" id="GO:0005506">
    <property type="term" value="F:iron ion binding"/>
    <property type="evidence" value="ECO:0007669"/>
    <property type="project" value="InterPro"/>
</dbReference>